<protein>
    <submittedName>
        <fullName evidence="2">Uncharacterized protein</fullName>
    </submittedName>
</protein>
<sequence length="77" mass="7782">MSSPNLYRALRDALGLDVPVQVGTVVSVSQGVAVVELPGGDRITARGDAPAAGATVFVRAGVIEGSAPGMTYVEIDI</sequence>
<evidence type="ECO:0000313" key="1">
    <source>
        <dbReference type="EMBL" id="ASM75874.1"/>
    </source>
</evidence>
<dbReference type="KEGG" id="vff:VITFI_CDS0673"/>
<dbReference type="KEGG" id="vff:VITFI_CDS0095"/>
<evidence type="ECO:0000313" key="4">
    <source>
        <dbReference type="EMBL" id="ASM77327.1"/>
    </source>
</evidence>
<dbReference type="EMBL" id="CP022423">
    <property type="protein sequence ID" value="ASM75874.1"/>
    <property type="molecule type" value="Genomic_DNA"/>
</dbReference>
<evidence type="ECO:0000313" key="6">
    <source>
        <dbReference type="Proteomes" id="UP000199729"/>
    </source>
</evidence>
<accession>A0A221KBP6</accession>
<reference evidence="2 6" key="1">
    <citation type="submission" date="2017-07" db="EMBL/GenBank/DDBJ databases">
        <title>Complete Genome Sequence of the cosmetic ferment Vitreoscilla filiformis (ATCC15551).</title>
        <authorList>
            <person name="Contreras S."/>
            <person name="Sagory-Zalkind P."/>
            <person name="Blanquart H."/>
            <person name="Iltis A."/>
            <person name="Morand S.C."/>
        </authorList>
    </citation>
    <scope>NUCLEOTIDE SEQUENCE [LARGE SCALE GENOMIC DNA]</scope>
    <source>
        <strain evidence="2 6">ATCC 15551</strain>
    </source>
</reference>
<name>A0A221KBP6_VITFI</name>
<dbReference type="KEGG" id="vff:VITFI_CDS1549"/>
<evidence type="ECO:0000313" key="5">
    <source>
        <dbReference type="EMBL" id="ASM79019.1"/>
    </source>
</evidence>
<evidence type="ECO:0000313" key="3">
    <source>
        <dbReference type="EMBL" id="ASM76823.1"/>
    </source>
</evidence>
<keyword evidence="6" id="KW-1185">Reference proteome</keyword>
<dbReference type="OrthoDB" id="7066409at2"/>
<dbReference type="KEGG" id="vff:VITFI_CDS1045"/>
<organism evidence="2 6">
    <name type="scientific">Vitreoscilla filiformis</name>
    <dbReference type="NCBI Taxonomy" id="63"/>
    <lineage>
        <taxon>Bacteria</taxon>
        <taxon>Pseudomonadati</taxon>
        <taxon>Pseudomonadota</taxon>
        <taxon>Betaproteobacteria</taxon>
        <taxon>Neisseriales</taxon>
        <taxon>Neisseriaceae</taxon>
        <taxon>Vitreoscilla</taxon>
    </lineage>
</organism>
<dbReference type="EMBL" id="CP022423">
    <property type="protein sequence ID" value="ASM76823.1"/>
    <property type="molecule type" value="Genomic_DNA"/>
</dbReference>
<proteinExistence type="predicted"/>
<dbReference type="EMBL" id="CP022423">
    <property type="protein sequence ID" value="ASM79019.1"/>
    <property type="molecule type" value="Genomic_DNA"/>
</dbReference>
<dbReference type="EMBL" id="CP022423">
    <property type="protein sequence ID" value="ASM77327.1"/>
    <property type="molecule type" value="Genomic_DNA"/>
</dbReference>
<evidence type="ECO:0000313" key="2">
    <source>
        <dbReference type="EMBL" id="ASM76452.1"/>
    </source>
</evidence>
<dbReference type="EMBL" id="CP022423">
    <property type="protein sequence ID" value="ASM76452.1"/>
    <property type="molecule type" value="Genomic_DNA"/>
</dbReference>
<gene>
    <name evidence="1" type="ORF">VITFI_CDS0095</name>
    <name evidence="2" type="ORF">VITFI_CDS0673</name>
    <name evidence="3" type="ORF">VITFI_CDS1045</name>
    <name evidence="4" type="ORF">VITFI_CDS1549</name>
    <name evidence="5" type="ORF">VITFI_CDS3242</name>
</gene>
<dbReference type="AlphaFoldDB" id="A0A221KBP6"/>
<dbReference type="KEGG" id="vff:VITFI_CDS3242"/>
<dbReference type="RefSeq" id="WP_089415331.1">
    <property type="nucleotide sequence ID" value="NZ_CP022423.1"/>
</dbReference>
<dbReference type="Proteomes" id="UP000199729">
    <property type="component" value="Chromosome"/>
</dbReference>